<reference evidence="1 2" key="1">
    <citation type="submission" date="2020-08" db="EMBL/GenBank/DDBJ databases">
        <title>Genomic Encyclopedia of Type Strains, Phase III (KMG-III): the genomes of soil and plant-associated and newly described type strains.</title>
        <authorList>
            <person name="Whitman W."/>
        </authorList>
    </citation>
    <scope>NUCLEOTIDE SEQUENCE [LARGE SCALE GENOMIC DNA]</scope>
    <source>
        <strain evidence="1 2">CECT 7753</strain>
    </source>
</reference>
<name>A0A7W5EFW4_9BURK</name>
<dbReference type="Proteomes" id="UP000584325">
    <property type="component" value="Unassembled WGS sequence"/>
</dbReference>
<dbReference type="EMBL" id="JACHXS010000009">
    <property type="protein sequence ID" value="MBB3223490.1"/>
    <property type="molecule type" value="Genomic_DNA"/>
</dbReference>
<accession>A0A7W5EFW4</accession>
<sequence>MARHIPLTFSTILLSLVGVSTYLLCSTDLLHNGTFFLLH</sequence>
<evidence type="ECO:0000313" key="2">
    <source>
        <dbReference type="Proteomes" id="UP000584325"/>
    </source>
</evidence>
<organism evidence="1 2">
    <name type="scientific">Pseudoduganella umbonata</name>
    <dbReference type="NCBI Taxonomy" id="864828"/>
    <lineage>
        <taxon>Bacteria</taxon>
        <taxon>Pseudomonadati</taxon>
        <taxon>Pseudomonadota</taxon>
        <taxon>Betaproteobacteria</taxon>
        <taxon>Burkholderiales</taxon>
        <taxon>Oxalobacteraceae</taxon>
        <taxon>Telluria group</taxon>
        <taxon>Pseudoduganella</taxon>
    </lineage>
</organism>
<protein>
    <submittedName>
        <fullName evidence="1">Uncharacterized protein</fullName>
    </submittedName>
</protein>
<comment type="caution">
    <text evidence="1">The sequence shown here is derived from an EMBL/GenBank/DDBJ whole genome shotgun (WGS) entry which is preliminary data.</text>
</comment>
<gene>
    <name evidence="1" type="ORF">FHS02_004336</name>
</gene>
<evidence type="ECO:0000313" key="1">
    <source>
        <dbReference type="EMBL" id="MBB3223490.1"/>
    </source>
</evidence>
<proteinExistence type="predicted"/>
<dbReference type="AlphaFoldDB" id="A0A7W5EFW4"/>